<organism evidence="2 3">
    <name type="scientific">Flavobacterium luteum</name>
    <dbReference type="NCBI Taxonomy" id="2026654"/>
    <lineage>
        <taxon>Bacteria</taxon>
        <taxon>Pseudomonadati</taxon>
        <taxon>Bacteroidota</taxon>
        <taxon>Flavobacteriia</taxon>
        <taxon>Flavobacteriales</taxon>
        <taxon>Flavobacteriaceae</taxon>
        <taxon>Flavobacterium</taxon>
    </lineage>
</organism>
<dbReference type="EMBL" id="WAEM01000002">
    <property type="protein sequence ID" value="KAB1156557.1"/>
    <property type="molecule type" value="Genomic_DNA"/>
</dbReference>
<dbReference type="AlphaFoldDB" id="A0A7J5AG03"/>
<dbReference type="Gene3D" id="3.40.50.2000">
    <property type="entry name" value="Glycogen Phosphorylase B"/>
    <property type="match status" value="2"/>
</dbReference>
<gene>
    <name evidence="2" type="ORF">F6464_04165</name>
</gene>
<dbReference type="GO" id="GO:0016757">
    <property type="term" value="F:glycosyltransferase activity"/>
    <property type="evidence" value="ECO:0007669"/>
    <property type="project" value="InterPro"/>
</dbReference>
<dbReference type="CDD" id="cd01635">
    <property type="entry name" value="Glycosyltransferase_GTB-type"/>
    <property type="match status" value="1"/>
</dbReference>
<evidence type="ECO:0000259" key="1">
    <source>
        <dbReference type="Pfam" id="PF00534"/>
    </source>
</evidence>
<accession>A0A7J5AG03</accession>
<dbReference type="OrthoDB" id="1395864at2"/>
<evidence type="ECO:0000313" key="3">
    <source>
        <dbReference type="Proteomes" id="UP000490922"/>
    </source>
</evidence>
<feature type="domain" description="Glycosyl transferase family 1" evidence="1">
    <location>
        <begin position="186"/>
        <end position="344"/>
    </location>
</feature>
<proteinExistence type="predicted"/>
<dbReference type="Proteomes" id="UP000490922">
    <property type="component" value="Unassembled WGS sequence"/>
</dbReference>
<dbReference type="RefSeq" id="WP_151106553.1">
    <property type="nucleotide sequence ID" value="NZ_WAEM01000002.1"/>
</dbReference>
<keyword evidence="3" id="KW-1185">Reference proteome</keyword>
<dbReference type="PANTHER" id="PTHR12526">
    <property type="entry name" value="GLYCOSYLTRANSFERASE"/>
    <property type="match status" value="1"/>
</dbReference>
<name>A0A7J5AG03_9FLAO</name>
<dbReference type="InterPro" id="IPR001296">
    <property type="entry name" value="Glyco_trans_1"/>
</dbReference>
<dbReference type="Pfam" id="PF00534">
    <property type="entry name" value="Glycos_transf_1"/>
    <property type="match status" value="1"/>
</dbReference>
<protein>
    <submittedName>
        <fullName evidence="2">Glycosyltransferase</fullName>
    </submittedName>
</protein>
<evidence type="ECO:0000313" key="2">
    <source>
        <dbReference type="EMBL" id="KAB1156557.1"/>
    </source>
</evidence>
<sequence>MRFAIITHVEHIQVDNSFYGYAPYVREMNVWIKYADKVSIVAPLDFGKNTAIHSKYEHKSIQFVPIPEMNLLSIKSILKSIIHTPKTSWKIYKAMQNADHIHLRCPGNIGLLGCFIQILFPNKPKTAKYAGNWDPKSAQPLTYRIQKWILNNTILTKNMQALVYGEWKGNSKNVKPFFTATYHEKEKINIQPRILKNTIHFLFVGSLSKGKRPLYSIQIVEKLAQLGFNVELKMYGEGKERENLIKYCELNHLNDIVKFNGNQTEFVVREAYKENHFLLLPSISEGWPKVVAEAMFWGCLPITTSVSCLPYMLDGGDRGLFLQMNLSFDVDQIRIIISNQELYNDKVIKSILWSRKYTLDLFENEIKELLSP</sequence>
<comment type="caution">
    <text evidence="2">The sequence shown here is derived from an EMBL/GenBank/DDBJ whole genome shotgun (WGS) entry which is preliminary data.</text>
</comment>
<keyword evidence="2" id="KW-0808">Transferase</keyword>
<dbReference type="SUPFAM" id="SSF53756">
    <property type="entry name" value="UDP-Glycosyltransferase/glycogen phosphorylase"/>
    <property type="match status" value="1"/>
</dbReference>
<reference evidence="2 3" key="1">
    <citation type="submission" date="2019-09" db="EMBL/GenBank/DDBJ databases">
        <title>Flavobacterium sp. nov., isolated from glacier ice.</title>
        <authorList>
            <person name="Liu Q."/>
        </authorList>
    </citation>
    <scope>NUCLEOTIDE SEQUENCE [LARGE SCALE GENOMIC DNA]</scope>
    <source>
        <strain evidence="2 3">NBRC 112527</strain>
    </source>
</reference>